<reference evidence="4" key="1">
    <citation type="submission" date="2020-08" db="EMBL/GenBank/DDBJ databases">
        <title>Multicomponent nature underlies the extraordinary mechanical properties of spider dragline silk.</title>
        <authorList>
            <person name="Kono N."/>
            <person name="Nakamura H."/>
            <person name="Mori M."/>
            <person name="Yoshida Y."/>
            <person name="Ohtoshi R."/>
            <person name="Malay A.D."/>
            <person name="Moran D.A.P."/>
            <person name="Tomita M."/>
            <person name="Numata K."/>
            <person name="Arakawa K."/>
        </authorList>
    </citation>
    <scope>NUCLEOTIDE SEQUENCE</scope>
</reference>
<keyword evidence="2" id="KW-0479">Metal-binding</keyword>
<dbReference type="InterPro" id="IPR027806">
    <property type="entry name" value="HARBI1_dom"/>
</dbReference>
<comment type="caution">
    <text evidence="4">The sequence shown here is derived from an EMBL/GenBank/DDBJ whole genome shotgun (WGS) entry which is preliminary data.</text>
</comment>
<dbReference type="EMBL" id="BMAW01007612">
    <property type="protein sequence ID" value="GFT04592.1"/>
    <property type="molecule type" value="Genomic_DNA"/>
</dbReference>
<proteinExistence type="predicted"/>
<dbReference type="Proteomes" id="UP000887013">
    <property type="component" value="Unassembled WGS sequence"/>
</dbReference>
<evidence type="ECO:0000256" key="1">
    <source>
        <dbReference type="ARBA" id="ARBA00001968"/>
    </source>
</evidence>
<evidence type="ECO:0000256" key="2">
    <source>
        <dbReference type="ARBA" id="ARBA00022723"/>
    </source>
</evidence>
<sequence>MNGIAPNGAISFISPQYCGSISDKHLLIKSRVMDRLEPNDVMTDKGFFIVIELKSIGCKLQCLIFLKDKIQFDISEMVSNSRLSNMRVTGERTISRVNQYKYFGVLPHRCLPHVDKFFL</sequence>
<name>A0A8X6NBP1_NEPPI</name>
<evidence type="ECO:0000313" key="5">
    <source>
        <dbReference type="Proteomes" id="UP000887013"/>
    </source>
</evidence>
<dbReference type="OrthoDB" id="6434106at2759"/>
<keyword evidence="5" id="KW-1185">Reference proteome</keyword>
<dbReference type="PANTHER" id="PTHR23080:SF133">
    <property type="entry name" value="SI:CH211-262I1.5-RELATED"/>
    <property type="match status" value="1"/>
</dbReference>
<feature type="domain" description="DDE Tnp4" evidence="3">
    <location>
        <begin position="3"/>
        <end position="116"/>
    </location>
</feature>
<dbReference type="PANTHER" id="PTHR23080">
    <property type="entry name" value="THAP DOMAIN PROTEIN"/>
    <property type="match status" value="1"/>
</dbReference>
<dbReference type="AlphaFoldDB" id="A0A8X6NBP1"/>
<gene>
    <name evidence="4" type="primary">AVEN_51288_1</name>
    <name evidence="4" type="ORF">NPIL_526511</name>
</gene>
<dbReference type="GO" id="GO:0046872">
    <property type="term" value="F:metal ion binding"/>
    <property type="evidence" value="ECO:0007669"/>
    <property type="project" value="UniProtKB-KW"/>
</dbReference>
<evidence type="ECO:0000313" key="4">
    <source>
        <dbReference type="EMBL" id="GFT04592.1"/>
    </source>
</evidence>
<protein>
    <recommendedName>
        <fullName evidence="3">DDE Tnp4 domain-containing protein</fullName>
    </recommendedName>
</protein>
<comment type="cofactor">
    <cofactor evidence="1">
        <name>a divalent metal cation</name>
        <dbReference type="ChEBI" id="CHEBI:60240"/>
    </cofactor>
</comment>
<organism evidence="4 5">
    <name type="scientific">Nephila pilipes</name>
    <name type="common">Giant wood spider</name>
    <name type="synonym">Nephila maculata</name>
    <dbReference type="NCBI Taxonomy" id="299642"/>
    <lineage>
        <taxon>Eukaryota</taxon>
        <taxon>Metazoa</taxon>
        <taxon>Ecdysozoa</taxon>
        <taxon>Arthropoda</taxon>
        <taxon>Chelicerata</taxon>
        <taxon>Arachnida</taxon>
        <taxon>Araneae</taxon>
        <taxon>Araneomorphae</taxon>
        <taxon>Entelegynae</taxon>
        <taxon>Araneoidea</taxon>
        <taxon>Nephilidae</taxon>
        <taxon>Nephila</taxon>
    </lineage>
</organism>
<evidence type="ECO:0000259" key="3">
    <source>
        <dbReference type="Pfam" id="PF13359"/>
    </source>
</evidence>
<dbReference type="Pfam" id="PF13359">
    <property type="entry name" value="DDE_Tnp_4"/>
    <property type="match status" value="1"/>
</dbReference>
<accession>A0A8X6NBP1</accession>